<proteinExistence type="predicted"/>
<dbReference type="InterPro" id="IPR011250">
    <property type="entry name" value="OMP/PagP_B-barrel"/>
</dbReference>
<gene>
    <name evidence="12" type="ORF">JWV37_00315</name>
</gene>
<keyword evidence="5" id="KW-0732">Signal</keyword>
<dbReference type="RefSeq" id="WP_205457649.1">
    <property type="nucleotide sequence ID" value="NZ_JAFHKK010000001.1"/>
</dbReference>
<keyword evidence="3" id="KW-1134">Transmembrane beta strand</keyword>
<accession>A0ABS2WNY4</accession>
<keyword evidence="2" id="KW-0813">Transport</keyword>
<dbReference type="InterPro" id="IPR028974">
    <property type="entry name" value="TSP_type-3_rpt"/>
</dbReference>
<feature type="domain" description="OmpA-like" evidence="11">
    <location>
        <begin position="223"/>
        <end position="338"/>
    </location>
</feature>
<dbReference type="InterPro" id="IPR050330">
    <property type="entry name" value="Bact_OuterMem_StrucFunc"/>
</dbReference>
<dbReference type="SUPFAM" id="SSF56925">
    <property type="entry name" value="OMPA-like"/>
    <property type="match status" value="1"/>
</dbReference>
<evidence type="ECO:0000256" key="1">
    <source>
        <dbReference type="ARBA" id="ARBA00004571"/>
    </source>
</evidence>
<keyword evidence="7" id="KW-0626">Porin</keyword>
<evidence type="ECO:0000256" key="7">
    <source>
        <dbReference type="ARBA" id="ARBA00023114"/>
    </source>
</evidence>
<evidence type="ECO:0000256" key="9">
    <source>
        <dbReference type="ARBA" id="ARBA00023237"/>
    </source>
</evidence>
<dbReference type="SUPFAM" id="SSF103088">
    <property type="entry name" value="OmpA-like"/>
    <property type="match status" value="1"/>
</dbReference>
<dbReference type="PANTHER" id="PTHR30329:SF21">
    <property type="entry name" value="LIPOPROTEIN YIAD-RELATED"/>
    <property type="match status" value="1"/>
</dbReference>
<comment type="subcellular location">
    <subcellularLocation>
        <location evidence="1">Cell outer membrane</location>
        <topology evidence="1">Multi-pass membrane protein</topology>
    </subcellularLocation>
</comment>
<evidence type="ECO:0000256" key="6">
    <source>
        <dbReference type="ARBA" id="ARBA00023065"/>
    </source>
</evidence>
<dbReference type="PROSITE" id="PS01068">
    <property type="entry name" value="OMPA_1"/>
    <property type="match status" value="1"/>
</dbReference>
<dbReference type="InterPro" id="IPR006690">
    <property type="entry name" value="OMPA-like_CS"/>
</dbReference>
<evidence type="ECO:0000256" key="4">
    <source>
        <dbReference type="ARBA" id="ARBA00022692"/>
    </source>
</evidence>
<evidence type="ECO:0000313" key="12">
    <source>
        <dbReference type="EMBL" id="MBN2963210.1"/>
    </source>
</evidence>
<evidence type="ECO:0000259" key="11">
    <source>
        <dbReference type="PROSITE" id="PS51123"/>
    </source>
</evidence>
<keyword evidence="6" id="KW-0406">Ion transport</keyword>
<name>A0ABS2WNY4_9BACT</name>
<keyword evidence="8 10" id="KW-0472">Membrane</keyword>
<dbReference type="InterPro" id="IPR006665">
    <property type="entry name" value="OmpA-like"/>
</dbReference>
<comment type="caution">
    <text evidence="12">The sequence shown here is derived from an EMBL/GenBank/DDBJ whole genome shotgun (WGS) entry which is preliminary data.</text>
</comment>
<dbReference type="Gene3D" id="3.30.1330.60">
    <property type="entry name" value="OmpA-like domain"/>
    <property type="match status" value="1"/>
</dbReference>
<reference evidence="12" key="1">
    <citation type="submission" date="2021-02" db="EMBL/GenBank/DDBJ databases">
        <title>Sulfurospirillum tamanensis sp. nov.</title>
        <authorList>
            <person name="Frolova A."/>
            <person name="Merkel A."/>
            <person name="Slobodkin A."/>
        </authorList>
    </citation>
    <scope>NUCLEOTIDE SEQUENCE</scope>
    <source>
        <strain evidence="12">T05b</strain>
    </source>
</reference>
<dbReference type="Pfam" id="PF00691">
    <property type="entry name" value="OmpA"/>
    <property type="match status" value="1"/>
</dbReference>
<reference evidence="12" key="2">
    <citation type="submission" date="2021-02" db="EMBL/GenBank/DDBJ databases">
        <authorList>
            <person name="Merkel A.Y."/>
        </authorList>
    </citation>
    <scope>NUCLEOTIDE SEQUENCE</scope>
    <source>
        <strain evidence="12">T05b</strain>
    </source>
</reference>
<evidence type="ECO:0000313" key="13">
    <source>
        <dbReference type="Proteomes" id="UP000703590"/>
    </source>
</evidence>
<dbReference type="InterPro" id="IPR027385">
    <property type="entry name" value="Beta-barrel_OMP"/>
</dbReference>
<dbReference type="SUPFAM" id="SSF103647">
    <property type="entry name" value="TSP type-3 repeat"/>
    <property type="match status" value="1"/>
</dbReference>
<evidence type="ECO:0000256" key="2">
    <source>
        <dbReference type="ARBA" id="ARBA00022448"/>
    </source>
</evidence>
<keyword evidence="13" id="KW-1185">Reference proteome</keyword>
<sequence>MKKIAIALVAATALIAGEAAYHYEVTPTFGGVKPEGNLGLKDQLNYGLRLGRNVEGFIFDQIELGIEHAPRVGIKGSSSKTDITRYFANIVKEYDVAAKTKLYALVGLGYEHLSKEFAKNDSAMFGNYGVGVKYQLINDLWLKADVRHAIKFDHGANNLLYTVGLGIPFGPKTTKPAPVEPAPVVAPEPIPVAPVVEKDTDKDGVIDRLDQCPNTPMGVEVGLDGCAKMVTLRVTFGFDDAKVQPEFMHEIEAVAAFLKAHEVFTVRLEGHTDSKGSEGYNQTLSQARAQAVAAELTRLGVKKERITTVGFGELQPVATNDTEEGRALNRRVEAKFKD</sequence>
<evidence type="ECO:0000256" key="10">
    <source>
        <dbReference type="PROSITE-ProRule" id="PRU00473"/>
    </source>
</evidence>
<dbReference type="InterPro" id="IPR036737">
    <property type="entry name" value="OmpA-like_sf"/>
</dbReference>
<dbReference type="CDD" id="cd07185">
    <property type="entry name" value="OmpA_C-like"/>
    <property type="match status" value="1"/>
</dbReference>
<dbReference type="Proteomes" id="UP000703590">
    <property type="component" value="Unassembled WGS sequence"/>
</dbReference>
<dbReference type="Pfam" id="PF13505">
    <property type="entry name" value="OMP_b-brl"/>
    <property type="match status" value="1"/>
</dbReference>
<keyword evidence="4" id="KW-0812">Transmembrane</keyword>
<dbReference type="InterPro" id="IPR006664">
    <property type="entry name" value="OMP_bac"/>
</dbReference>
<protein>
    <submittedName>
        <fullName evidence="12">OmpA family protein</fullName>
    </submittedName>
</protein>
<evidence type="ECO:0000256" key="8">
    <source>
        <dbReference type="ARBA" id="ARBA00023136"/>
    </source>
</evidence>
<dbReference type="Gene3D" id="2.40.160.20">
    <property type="match status" value="1"/>
</dbReference>
<organism evidence="12 13">
    <name type="scientific">Sulfurospirillum tamanense</name>
    <dbReference type="NCBI Taxonomy" id="2813362"/>
    <lineage>
        <taxon>Bacteria</taxon>
        <taxon>Pseudomonadati</taxon>
        <taxon>Campylobacterota</taxon>
        <taxon>Epsilonproteobacteria</taxon>
        <taxon>Campylobacterales</taxon>
        <taxon>Sulfurospirillaceae</taxon>
        <taxon>Sulfurospirillum</taxon>
    </lineage>
</organism>
<dbReference type="PANTHER" id="PTHR30329">
    <property type="entry name" value="STATOR ELEMENT OF FLAGELLAR MOTOR COMPLEX"/>
    <property type="match status" value="1"/>
</dbReference>
<dbReference type="PRINTS" id="PR01021">
    <property type="entry name" value="OMPADOMAIN"/>
</dbReference>
<dbReference type="PROSITE" id="PS51123">
    <property type="entry name" value="OMPA_2"/>
    <property type="match status" value="1"/>
</dbReference>
<keyword evidence="9" id="KW-0998">Cell outer membrane</keyword>
<evidence type="ECO:0000256" key="5">
    <source>
        <dbReference type="ARBA" id="ARBA00022729"/>
    </source>
</evidence>
<evidence type="ECO:0000256" key="3">
    <source>
        <dbReference type="ARBA" id="ARBA00022452"/>
    </source>
</evidence>
<dbReference type="EMBL" id="JAFHKK010000001">
    <property type="protein sequence ID" value="MBN2963210.1"/>
    <property type="molecule type" value="Genomic_DNA"/>
</dbReference>